<dbReference type="OrthoDB" id="1431247at2759"/>
<evidence type="ECO:0000313" key="4">
    <source>
        <dbReference type="Proteomes" id="UP000053989"/>
    </source>
</evidence>
<dbReference type="Proteomes" id="UP000053989">
    <property type="component" value="Unassembled WGS sequence"/>
</dbReference>
<evidence type="ECO:0000313" key="3">
    <source>
        <dbReference type="EMBL" id="KIM64347.1"/>
    </source>
</evidence>
<dbReference type="HOGENOM" id="CLU_063896_0_0_1"/>
<dbReference type="STRING" id="1036808.A0A0C3AHE6"/>
<keyword evidence="4" id="KW-1185">Reference proteome</keyword>
<proteinExistence type="predicted"/>
<dbReference type="SUPFAM" id="SSF49764">
    <property type="entry name" value="HSP20-like chaperones"/>
    <property type="match status" value="1"/>
</dbReference>
<dbReference type="Gene3D" id="2.60.40.790">
    <property type="match status" value="1"/>
</dbReference>
<dbReference type="InParanoid" id="A0A0C3AHE6"/>
<sequence length="220" mass="25647">MVDLSRGQSTKADLPAQRNIMPTNDEQQQDFPSLDQLWDEIRKLKERQEAKRPTKVKSLETTPAASSGVSRSPPEQSAMPRKVTPPQIKRKKSIVSYRESHDGRTKTAVFDLPGVKKHHIHISFRCEHLTVEWTTVKITETEEDGRLVRERKEKIYTRTIPLPKGTKFEEVCATMDDRRLILTYPNMKTVRVDRRKYEFGHAEPRRIEPTEVESTDVYEY</sequence>
<feature type="compositionally biased region" description="Basic and acidic residues" evidence="1">
    <location>
        <begin position="39"/>
        <end position="52"/>
    </location>
</feature>
<evidence type="ECO:0000259" key="2">
    <source>
        <dbReference type="Pfam" id="PF00011"/>
    </source>
</evidence>
<dbReference type="Pfam" id="PF00011">
    <property type="entry name" value="HSP20"/>
    <property type="match status" value="1"/>
</dbReference>
<dbReference type="InterPro" id="IPR002068">
    <property type="entry name" value="A-crystallin/Hsp20_dom"/>
</dbReference>
<feature type="domain" description="SHSP" evidence="2">
    <location>
        <begin position="109"/>
        <end position="189"/>
    </location>
</feature>
<dbReference type="InterPro" id="IPR008978">
    <property type="entry name" value="HSP20-like_chaperone"/>
</dbReference>
<organism evidence="3 4">
    <name type="scientific">Scleroderma citrinum Foug A</name>
    <dbReference type="NCBI Taxonomy" id="1036808"/>
    <lineage>
        <taxon>Eukaryota</taxon>
        <taxon>Fungi</taxon>
        <taxon>Dikarya</taxon>
        <taxon>Basidiomycota</taxon>
        <taxon>Agaricomycotina</taxon>
        <taxon>Agaricomycetes</taxon>
        <taxon>Agaricomycetidae</taxon>
        <taxon>Boletales</taxon>
        <taxon>Sclerodermatineae</taxon>
        <taxon>Sclerodermataceae</taxon>
        <taxon>Scleroderma</taxon>
    </lineage>
</organism>
<dbReference type="EMBL" id="KN822029">
    <property type="protein sequence ID" value="KIM64347.1"/>
    <property type="molecule type" value="Genomic_DNA"/>
</dbReference>
<feature type="region of interest" description="Disordered" evidence="1">
    <location>
        <begin position="1"/>
        <end position="100"/>
    </location>
</feature>
<feature type="compositionally biased region" description="Polar residues" evidence="1">
    <location>
        <begin position="20"/>
        <end position="31"/>
    </location>
</feature>
<dbReference type="AlphaFoldDB" id="A0A0C3AHE6"/>
<reference evidence="4" key="2">
    <citation type="submission" date="2015-01" db="EMBL/GenBank/DDBJ databases">
        <title>Evolutionary Origins and Diversification of the Mycorrhizal Mutualists.</title>
        <authorList>
            <consortium name="DOE Joint Genome Institute"/>
            <consortium name="Mycorrhizal Genomics Consortium"/>
            <person name="Kohler A."/>
            <person name="Kuo A."/>
            <person name="Nagy L.G."/>
            <person name="Floudas D."/>
            <person name="Copeland A."/>
            <person name="Barry K.W."/>
            <person name="Cichocki N."/>
            <person name="Veneault-Fourrey C."/>
            <person name="LaButti K."/>
            <person name="Lindquist E.A."/>
            <person name="Lipzen A."/>
            <person name="Lundell T."/>
            <person name="Morin E."/>
            <person name="Murat C."/>
            <person name="Riley R."/>
            <person name="Ohm R."/>
            <person name="Sun H."/>
            <person name="Tunlid A."/>
            <person name="Henrissat B."/>
            <person name="Grigoriev I.V."/>
            <person name="Hibbett D.S."/>
            <person name="Martin F."/>
        </authorList>
    </citation>
    <scope>NUCLEOTIDE SEQUENCE [LARGE SCALE GENOMIC DNA]</scope>
    <source>
        <strain evidence="4">Foug A</strain>
    </source>
</reference>
<gene>
    <name evidence="3" type="ORF">SCLCIDRAFT_23670</name>
</gene>
<feature type="compositionally biased region" description="Polar residues" evidence="1">
    <location>
        <begin position="1"/>
        <end position="11"/>
    </location>
</feature>
<evidence type="ECO:0000256" key="1">
    <source>
        <dbReference type="SAM" id="MobiDB-lite"/>
    </source>
</evidence>
<feature type="compositionally biased region" description="Polar residues" evidence="1">
    <location>
        <begin position="59"/>
        <end position="75"/>
    </location>
</feature>
<reference evidence="3 4" key="1">
    <citation type="submission" date="2014-04" db="EMBL/GenBank/DDBJ databases">
        <authorList>
            <consortium name="DOE Joint Genome Institute"/>
            <person name="Kuo A."/>
            <person name="Kohler A."/>
            <person name="Nagy L.G."/>
            <person name="Floudas D."/>
            <person name="Copeland A."/>
            <person name="Barry K.W."/>
            <person name="Cichocki N."/>
            <person name="Veneault-Fourrey C."/>
            <person name="LaButti K."/>
            <person name="Lindquist E.A."/>
            <person name="Lipzen A."/>
            <person name="Lundell T."/>
            <person name="Morin E."/>
            <person name="Murat C."/>
            <person name="Sun H."/>
            <person name="Tunlid A."/>
            <person name="Henrissat B."/>
            <person name="Grigoriev I.V."/>
            <person name="Hibbett D.S."/>
            <person name="Martin F."/>
            <person name="Nordberg H.P."/>
            <person name="Cantor M.N."/>
            <person name="Hua S.X."/>
        </authorList>
    </citation>
    <scope>NUCLEOTIDE SEQUENCE [LARGE SCALE GENOMIC DNA]</scope>
    <source>
        <strain evidence="3 4">Foug A</strain>
    </source>
</reference>
<dbReference type="CDD" id="cd06464">
    <property type="entry name" value="ACD_sHsps-like"/>
    <property type="match status" value="1"/>
</dbReference>
<accession>A0A0C3AHE6</accession>
<protein>
    <recommendedName>
        <fullName evidence="2">SHSP domain-containing protein</fullName>
    </recommendedName>
</protein>
<name>A0A0C3AHE6_9AGAM</name>